<protein>
    <submittedName>
        <fullName evidence="1">Uncharacterized protein</fullName>
    </submittedName>
</protein>
<reference evidence="1" key="1">
    <citation type="journal article" date="2020" name="Nature">
        <title>Giant virus diversity and host interactions through global metagenomics.</title>
        <authorList>
            <person name="Schulz F."/>
            <person name="Roux S."/>
            <person name="Paez-Espino D."/>
            <person name="Jungbluth S."/>
            <person name="Walsh D.A."/>
            <person name="Denef V.J."/>
            <person name="McMahon K.D."/>
            <person name="Konstantinidis K.T."/>
            <person name="Eloe-Fadrosh E.A."/>
            <person name="Kyrpides N.C."/>
            <person name="Woyke T."/>
        </authorList>
    </citation>
    <scope>NUCLEOTIDE SEQUENCE</scope>
    <source>
        <strain evidence="1">GVMAG-S-3300013006-158</strain>
    </source>
</reference>
<sequence length="136" mass="16867">MQKRHHTSIGLFVKIEKGEIEAEPTIDSMSFDFSTMTSLLCRYQEQFYCSQCKQMYHRKWFHVSNNRCFFCKRFVPRQVTYRFLLREIEWCFIQSGEDDKHEFYTNYINYLHNWCTYYHMYPTKEDQRQEEDLLSS</sequence>
<name>A0A6C0KLF2_9ZZZZ</name>
<accession>A0A6C0KLF2</accession>
<dbReference type="EMBL" id="MN740938">
    <property type="protein sequence ID" value="QHU18815.1"/>
    <property type="molecule type" value="Genomic_DNA"/>
</dbReference>
<dbReference type="AlphaFoldDB" id="A0A6C0KLF2"/>
<organism evidence="1">
    <name type="scientific">viral metagenome</name>
    <dbReference type="NCBI Taxonomy" id="1070528"/>
    <lineage>
        <taxon>unclassified sequences</taxon>
        <taxon>metagenomes</taxon>
        <taxon>organismal metagenomes</taxon>
    </lineage>
</organism>
<evidence type="ECO:0000313" key="1">
    <source>
        <dbReference type="EMBL" id="QHU18815.1"/>
    </source>
</evidence>
<proteinExistence type="predicted"/>